<reference evidence="1" key="1">
    <citation type="submission" date="2022-06" db="EMBL/GenBank/DDBJ databases">
        <title>New cyanobacteria of genus Symplocastrum in benthos of Lake Baikal.</title>
        <authorList>
            <person name="Sorokovikova E."/>
            <person name="Tikhonova I."/>
            <person name="Krasnopeev A."/>
            <person name="Evseev P."/>
            <person name="Gladkikh A."/>
            <person name="Belykh O."/>
        </authorList>
    </citation>
    <scope>NUCLEOTIDE SEQUENCE</scope>
    <source>
        <strain evidence="1">BBK-W-15</strain>
    </source>
</reference>
<dbReference type="RefSeq" id="WP_254014236.1">
    <property type="nucleotide sequence ID" value="NZ_JAMZMM010000340.1"/>
</dbReference>
<comment type="caution">
    <text evidence="1">The sequence shown here is derived from an EMBL/GenBank/DDBJ whole genome shotgun (WGS) entry which is preliminary data.</text>
</comment>
<proteinExistence type="predicted"/>
<name>A0AAE3GW40_9CYAN</name>
<evidence type="ECO:0000313" key="1">
    <source>
        <dbReference type="EMBL" id="MCP2731499.1"/>
    </source>
</evidence>
<evidence type="ECO:0000313" key="2">
    <source>
        <dbReference type="Proteomes" id="UP001204953"/>
    </source>
</evidence>
<dbReference type="Proteomes" id="UP001204953">
    <property type="component" value="Unassembled WGS sequence"/>
</dbReference>
<protein>
    <submittedName>
        <fullName evidence="1">Uncharacterized protein</fullName>
    </submittedName>
</protein>
<organism evidence="1 2">
    <name type="scientific">Limnofasciculus baicalensis BBK-W-15</name>
    <dbReference type="NCBI Taxonomy" id="2699891"/>
    <lineage>
        <taxon>Bacteria</taxon>
        <taxon>Bacillati</taxon>
        <taxon>Cyanobacteriota</taxon>
        <taxon>Cyanophyceae</taxon>
        <taxon>Coleofasciculales</taxon>
        <taxon>Coleofasciculaceae</taxon>
        <taxon>Limnofasciculus</taxon>
        <taxon>Limnofasciculus baicalensis</taxon>
    </lineage>
</organism>
<dbReference type="AlphaFoldDB" id="A0AAE3GW40"/>
<sequence length="322" mass="37507">MSFTQKELKEHCQYILRQRRIKNKIVVLCEGQIPKNDGRPSPQSYGKMETMPDANFYKACVPKWWKQKLPEFFNCGDRQDVIDTYFALSELHAEDSTKSYLTPEKLFAIVDLDLQVKTIDNYNYTDTDAIFGNLYYKGKVNDKNAINHRIWVTGLIYKEAYFIAPEIQPIFDNYLSGTPIYNGNPIVLEKIYMDMVDGIGSDIALQENLQTASKRISYCAGLDCTGVDKLQDSWKTEFQNAQDETSKNQLIYALLTIKQVKEYWNQIQPSDDWVHPKTFRDQLSLEIGRFYSAQSSDTRYHIPVFLKTVYEEDCQQRGYDND</sequence>
<accession>A0AAE3GW40</accession>
<gene>
    <name evidence="1" type="ORF">NJ959_24025</name>
</gene>
<keyword evidence="2" id="KW-1185">Reference proteome</keyword>
<dbReference type="EMBL" id="JAMZMM010000340">
    <property type="protein sequence ID" value="MCP2731499.1"/>
    <property type="molecule type" value="Genomic_DNA"/>
</dbReference>